<proteinExistence type="inferred from homology"/>
<dbReference type="InterPro" id="IPR008972">
    <property type="entry name" value="Cupredoxin"/>
</dbReference>
<dbReference type="InterPro" id="IPR002355">
    <property type="entry name" value="Cu_oxidase_Cu_BS"/>
</dbReference>
<dbReference type="InterPro" id="IPR011706">
    <property type="entry name" value="Cu-oxidase_C"/>
</dbReference>
<dbReference type="InterPro" id="IPR033138">
    <property type="entry name" value="Cu_oxidase_CS"/>
</dbReference>
<sequence length="692" mass="78390">MTWNEVITSVVCILCILHEGSRGARSSYQVYSRTDGKHKIVNYTISNELTEELMPTEKWKDQGKVLTDYHGDLSKLSNPEECARECENEETPRICYYHWTVEYYRTMGRACKLCQPSTNTSLTNDCQCILADGVEIAGIMVINRMYPGPSIQVCLGDLVVIDVINRAHGSGLTIHFHGIYQNGYQYYDGVPFVTQCPISFGSTFRYKWRAQNSGTHFYHAHTGLHKSGGVEGAIVIRSTKNMEVNAKYYDEDGFDNVIFISDWFHSAAMNHWPGTDVRDVGQVPDNLLINGRGKWFNSTANETTDTPLAVINVESNRRYRFRMINGLSWTCSIQMTIQDHDMTLIATDGEAIIPIAVTTINSYAAERYDFILDTSGEVKSYWIHVRGLGFCKDKKISQYAILRYSGSQQEEPQGEQPTYDKPLPFGVIFNEGGDVCEESCAGKVYAKDLRSAEAVNQQIIQKNADVTLYIPFKIYKYSDKELFTPHTYKNFEVPLGSRGTYVALLSNFSNEFPASPFLTQRHDVPAGKICRGDELSEICKNEKPCFCFHLLDIPLNSIVEIITIDEAPDKMDHPFHLHGYGFHVMGQGTFESMGVSRVDKRKAMELDRKGLLKRNFDRPPVKDTLVTPTNGYAIIRFLANNPGYWLYHCHFQSHQLVGMELVFHVGDVQDLPPKPTGFPTCGDFTPNVWESD</sequence>
<evidence type="ECO:0000256" key="4">
    <source>
        <dbReference type="SAM" id="SignalP"/>
    </source>
</evidence>
<feature type="domain" description="Plastocyanin-like" evidence="5">
    <location>
        <begin position="255"/>
        <end position="407"/>
    </location>
</feature>
<name>A0A9R1T0Y6_9HYME</name>
<dbReference type="Proteomes" id="UP000694866">
    <property type="component" value="Unplaced"/>
</dbReference>
<dbReference type="PANTHER" id="PTHR11709">
    <property type="entry name" value="MULTI-COPPER OXIDASE"/>
    <property type="match status" value="1"/>
</dbReference>
<feature type="domain" description="Plastocyanin-like" evidence="6">
    <location>
        <begin position="540"/>
        <end position="666"/>
    </location>
</feature>
<dbReference type="PANTHER" id="PTHR11709:SF232">
    <property type="entry name" value="STRAW, ISOFORM G"/>
    <property type="match status" value="1"/>
</dbReference>
<keyword evidence="2" id="KW-0479">Metal-binding</keyword>
<dbReference type="GO" id="GO:0016491">
    <property type="term" value="F:oxidoreductase activity"/>
    <property type="evidence" value="ECO:0007669"/>
    <property type="project" value="UniProtKB-KW"/>
</dbReference>
<organism evidence="8 9">
    <name type="scientific">Fopius arisanus</name>
    <dbReference type="NCBI Taxonomy" id="64838"/>
    <lineage>
        <taxon>Eukaryota</taxon>
        <taxon>Metazoa</taxon>
        <taxon>Ecdysozoa</taxon>
        <taxon>Arthropoda</taxon>
        <taxon>Hexapoda</taxon>
        <taxon>Insecta</taxon>
        <taxon>Pterygota</taxon>
        <taxon>Neoptera</taxon>
        <taxon>Endopterygota</taxon>
        <taxon>Hymenoptera</taxon>
        <taxon>Apocrita</taxon>
        <taxon>Ichneumonoidea</taxon>
        <taxon>Braconidae</taxon>
        <taxon>Opiinae</taxon>
        <taxon>Fopius</taxon>
    </lineage>
</organism>
<feature type="chain" id="PRO_5040128354" evidence="4">
    <location>
        <begin position="24"/>
        <end position="692"/>
    </location>
</feature>
<reference evidence="9" key="1">
    <citation type="submission" date="2025-08" db="UniProtKB">
        <authorList>
            <consortium name="RefSeq"/>
        </authorList>
    </citation>
    <scope>IDENTIFICATION</scope>
    <source>
        <strain evidence="9">USDA-PBARC FA_bdor</strain>
        <tissue evidence="9">Whole organism</tissue>
    </source>
</reference>
<dbReference type="KEGG" id="fas:105265219"/>
<dbReference type="CDD" id="cd13884">
    <property type="entry name" value="CuRO_2_tcLCC_insect_like"/>
    <property type="match status" value="1"/>
</dbReference>
<evidence type="ECO:0000256" key="3">
    <source>
        <dbReference type="ARBA" id="ARBA00023002"/>
    </source>
</evidence>
<dbReference type="GO" id="GO:0006826">
    <property type="term" value="P:iron ion transport"/>
    <property type="evidence" value="ECO:0007669"/>
    <property type="project" value="TreeGrafter"/>
</dbReference>
<dbReference type="Pfam" id="PF00394">
    <property type="entry name" value="Cu-oxidase"/>
    <property type="match status" value="1"/>
</dbReference>
<dbReference type="PROSITE" id="PS00080">
    <property type="entry name" value="MULTICOPPER_OXIDASE2"/>
    <property type="match status" value="1"/>
</dbReference>
<dbReference type="InterPro" id="IPR045087">
    <property type="entry name" value="Cu-oxidase_fam"/>
</dbReference>
<accession>A0A9R1T0Y6</accession>
<dbReference type="InterPro" id="IPR011707">
    <property type="entry name" value="Cu-oxidase-like_N"/>
</dbReference>
<evidence type="ECO:0000256" key="1">
    <source>
        <dbReference type="ARBA" id="ARBA00010609"/>
    </source>
</evidence>
<dbReference type="OrthoDB" id="2121828at2759"/>
<evidence type="ECO:0000313" key="8">
    <source>
        <dbReference type="Proteomes" id="UP000694866"/>
    </source>
</evidence>
<dbReference type="GO" id="GO:0005507">
    <property type="term" value="F:copper ion binding"/>
    <property type="evidence" value="ECO:0007669"/>
    <property type="project" value="InterPro"/>
</dbReference>
<keyword evidence="8" id="KW-1185">Reference proteome</keyword>
<dbReference type="CDD" id="cd13905">
    <property type="entry name" value="CuRO_3_tcLLC2_insect_like"/>
    <property type="match status" value="1"/>
</dbReference>
<dbReference type="FunFam" id="2.60.40.420:FF:000031">
    <property type="entry name" value="Laccase-2 isoform A"/>
    <property type="match status" value="1"/>
</dbReference>
<feature type="domain" description="Plastocyanin-like" evidence="7">
    <location>
        <begin position="137"/>
        <end position="240"/>
    </location>
</feature>
<dbReference type="PROSITE" id="PS00079">
    <property type="entry name" value="MULTICOPPER_OXIDASE1"/>
    <property type="match status" value="1"/>
</dbReference>
<dbReference type="GeneID" id="105265219"/>
<dbReference type="SUPFAM" id="SSF49503">
    <property type="entry name" value="Cupredoxins"/>
    <property type="match status" value="3"/>
</dbReference>
<dbReference type="AlphaFoldDB" id="A0A9R1T0Y6"/>
<protein>
    <submittedName>
        <fullName evidence="9">L-ascorbate oxidase isoform X1</fullName>
    </submittedName>
</protein>
<evidence type="ECO:0000313" key="9">
    <source>
        <dbReference type="RefSeq" id="XP_011300917.1"/>
    </source>
</evidence>
<feature type="signal peptide" evidence="4">
    <location>
        <begin position="1"/>
        <end position="23"/>
    </location>
</feature>
<comment type="similarity">
    <text evidence="1">Belongs to the multicopper oxidase family.</text>
</comment>
<dbReference type="Gene3D" id="2.60.40.420">
    <property type="entry name" value="Cupredoxins - blue copper proteins"/>
    <property type="match status" value="3"/>
</dbReference>
<dbReference type="Pfam" id="PF07732">
    <property type="entry name" value="Cu-oxidase_3"/>
    <property type="match status" value="1"/>
</dbReference>
<evidence type="ECO:0000259" key="7">
    <source>
        <dbReference type="Pfam" id="PF07732"/>
    </source>
</evidence>
<dbReference type="RefSeq" id="XP_011300917.1">
    <property type="nucleotide sequence ID" value="XM_011302615.1"/>
</dbReference>
<dbReference type="InterPro" id="IPR001117">
    <property type="entry name" value="Cu-oxidase_2nd"/>
</dbReference>
<gene>
    <name evidence="9" type="primary">LOC105265219</name>
</gene>
<keyword evidence="4" id="KW-0732">Signal</keyword>
<evidence type="ECO:0000259" key="6">
    <source>
        <dbReference type="Pfam" id="PF07731"/>
    </source>
</evidence>
<evidence type="ECO:0000256" key="2">
    <source>
        <dbReference type="ARBA" id="ARBA00022723"/>
    </source>
</evidence>
<dbReference type="GO" id="GO:0005886">
    <property type="term" value="C:plasma membrane"/>
    <property type="evidence" value="ECO:0007669"/>
    <property type="project" value="TreeGrafter"/>
</dbReference>
<dbReference type="CDD" id="cd13858">
    <property type="entry name" value="CuRO_1_tcLCC2_insect_like"/>
    <property type="match status" value="1"/>
</dbReference>
<dbReference type="FunFam" id="2.60.40.420:FF:000045">
    <property type="entry name" value="Laccase 2"/>
    <property type="match status" value="1"/>
</dbReference>
<evidence type="ECO:0000259" key="5">
    <source>
        <dbReference type="Pfam" id="PF00394"/>
    </source>
</evidence>
<keyword evidence="3" id="KW-0560">Oxidoreductase</keyword>
<dbReference type="Pfam" id="PF07731">
    <property type="entry name" value="Cu-oxidase_2"/>
    <property type="match status" value="1"/>
</dbReference>